<dbReference type="CDD" id="cd09071">
    <property type="entry name" value="FAR_C"/>
    <property type="match status" value="1"/>
</dbReference>
<dbReference type="Proteomes" id="UP000075886">
    <property type="component" value="Unassembled WGS sequence"/>
</dbReference>
<keyword evidence="4" id="KW-0521">NADP</keyword>
<dbReference type="EMBL" id="AXCN02001805">
    <property type="status" value="NOT_ANNOTATED_CDS"/>
    <property type="molecule type" value="Genomic_DNA"/>
</dbReference>
<evidence type="ECO:0000259" key="6">
    <source>
        <dbReference type="Pfam" id="PF07993"/>
    </source>
</evidence>
<dbReference type="EC" id="1.2.1.84" evidence="4"/>
<evidence type="ECO:0000313" key="8">
    <source>
        <dbReference type="Proteomes" id="UP000075886"/>
    </source>
</evidence>
<dbReference type="GO" id="GO:0102965">
    <property type="term" value="F:alcohol-forming long-chain fatty acyl-CoA reductase activity"/>
    <property type="evidence" value="ECO:0007669"/>
    <property type="project" value="UniProtKB-EC"/>
</dbReference>
<dbReference type="GO" id="GO:0080019">
    <property type="term" value="F:alcohol-forming very long-chain fatty acyl-CoA reductase activity"/>
    <property type="evidence" value="ECO:0007669"/>
    <property type="project" value="InterPro"/>
</dbReference>
<organism evidence="7 8">
    <name type="scientific">Anopheles farauti</name>
    <dbReference type="NCBI Taxonomy" id="69004"/>
    <lineage>
        <taxon>Eukaryota</taxon>
        <taxon>Metazoa</taxon>
        <taxon>Ecdysozoa</taxon>
        <taxon>Arthropoda</taxon>
        <taxon>Hexapoda</taxon>
        <taxon>Insecta</taxon>
        <taxon>Pterygota</taxon>
        <taxon>Neoptera</taxon>
        <taxon>Endopterygota</taxon>
        <taxon>Diptera</taxon>
        <taxon>Nematocera</taxon>
        <taxon>Culicoidea</taxon>
        <taxon>Culicidae</taxon>
        <taxon>Anophelinae</taxon>
        <taxon>Anopheles</taxon>
    </lineage>
</organism>
<dbReference type="GO" id="GO:0035336">
    <property type="term" value="P:long-chain fatty-acyl-CoA metabolic process"/>
    <property type="evidence" value="ECO:0007669"/>
    <property type="project" value="TreeGrafter"/>
</dbReference>
<feature type="domain" description="Fatty acyl-CoA reductase C-terminal" evidence="5">
    <location>
        <begin position="412"/>
        <end position="496"/>
    </location>
</feature>
<dbReference type="Pfam" id="PF03015">
    <property type="entry name" value="Sterile"/>
    <property type="match status" value="1"/>
</dbReference>
<dbReference type="STRING" id="69004.A0A182QQ00"/>
<accession>A0A182QQ00</accession>
<dbReference type="CDD" id="cd05236">
    <property type="entry name" value="FAR-N_SDR_e"/>
    <property type="match status" value="1"/>
</dbReference>
<keyword evidence="2 4" id="KW-0444">Lipid biosynthesis</keyword>
<dbReference type="Gene3D" id="3.40.50.720">
    <property type="entry name" value="NAD(P)-binding Rossmann-like Domain"/>
    <property type="match status" value="1"/>
</dbReference>
<dbReference type="PANTHER" id="PTHR11011">
    <property type="entry name" value="MALE STERILITY PROTEIN 2-RELATED"/>
    <property type="match status" value="1"/>
</dbReference>
<keyword evidence="4" id="KW-0560">Oxidoreductase</keyword>
<feature type="domain" description="Thioester reductase (TE)" evidence="6">
    <location>
        <begin position="44"/>
        <end position="317"/>
    </location>
</feature>
<dbReference type="InterPro" id="IPR013120">
    <property type="entry name" value="FAR_NAD-bd"/>
</dbReference>
<comment type="function">
    <text evidence="4">Catalyzes the reduction of fatty acyl-CoA to fatty alcohols.</text>
</comment>
<reference evidence="7" key="2">
    <citation type="submission" date="2020-05" db="UniProtKB">
        <authorList>
            <consortium name="EnsemblMetazoa"/>
        </authorList>
    </citation>
    <scope>IDENTIFICATION</scope>
    <source>
        <strain evidence="7">FAR1</strain>
    </source>
</reference>
<dbReference type="EnsemblMetazoa" id="AFAF014563-RA">
    <property type="protein sequence ID" value="AFAF014563-PA"/>
    <property type="gene ID" value="AFAF014563"/>
</dbReference>
<evidence type="ECO:0000256" key="4">
    <source>
        <dbReference type="RuleBase" id="RU363097"/>
    </source>
</evidence>
<proteinExistence type="inferred from homology"/>
<evidence type="ECO:0000256" key="3">
    <source>
        <dbReference type="ARBA" id="ARBA00023098"/>
    </source>
</evidence>
<dbReference type="InterPro" id="IPR026055">
    <property type="entry name" value="FAR"/>
</dbReference>
<reference evidence="8" key="1">
    <citation type="submission" date="2014-01" db="EMBL/GenBank/DDBJ databases">
        <title>The Genome Sequence of Anopheles farauti FAR1 (V2).</title>
        <authorList>
            <consortium name="The Broad Institute Genomics Platform"/>
            <person name="Neafsey D.E."/>
            <person name="Besansky N."/>
            <person name="Howell P."/>
            <person name="Walton C."/>
            <person name="Young S.K."/>
            <person name="Zeng Q."/>
            <person name="Gargeya S."/>
            <person name="Fitzgerald M."/>
            <person name="Haas B."/>
            <person name="Abouelleil A."/>
            <person name="Allen A.W."/>
            <person name="Alvarado L."/>
            <person name="Arachchi H.M."/>
            <person name="Berlin A.M."/>
            <person name="Chapman S.B."/>
            <person name="Gainer-Dewar J."/>
            <person name="Goldberg J."/>
            <person name="Griggs A."/>
            <person name="Gujja S."/>
            <person name="Hansen M."/>
            <person name="Howarth C."/>
            <person name="Imamovic A."/>
            <person name="Ireland A."/>
            <person name="Larimer J."/>
            <person name="McCowan C."/>
            <person name="Murphy C."/>
            <person name="Pearson M."/>
            <person name="Poon T.W."/>
            <person name="Priest M."/>
            <person name="Roberts A."/>
            <person name="Saif S."/>
            <person name="Shea T."/>
            <person name="Sisk P."/>
            <person name="Sykes S."/>
            <person name="Wortman J."/>
            <person name="Nusbaum C."/>
            <person name="Birren B."/>
        </authorList>
    </citation>
    <scope>NUCLEOTIDE SEQUENCE [LARGE SCALE GENOMIC DNA]</scope>
    <source>
        <strain evidence="8">FAR1</strain>
    </source>
</reference>
<dbReference type="Pfam" id="PF07993">
    <property type="entry name" value="NAD_binding_4"/>
    <property type="match status" value="1"/>
</dbReference>
<comment type="similarity">
    <text evidence="1 4">Belongs to the fatty acyl-CoA reductase family.</text>
</comment>
<keyword evidence="8" id="KW-1185">Reference proteome</keyword>
<keyword evidence="3 4" id="KW-0443">Lipid metabolism</keyword>
<dbReference type="GO" id="GO:0005777">
    <property type="term" value="C:peroxisome"/>
    <property type="evidence" value="ECO:0007669"/>
    <property type="project" value="TreeGrafter"/>
</dbReference>
<evidence type="ECO:0000259" key="5">
    <source>
        <dbReference type="Pfam" id="PF03015"/>
    </source>
</evidence>
<dbReference type="InterPro" id="IPR036291">
    <property type="entry name" value="NAD(P)-bd_dom_sf"/>
</dbReference>
<dbReference type="VEuPathDB" id="VectorBase:AFAF014563"/>
<evidence type="ECO:0000256" key="2">
    <source>
        <dbReference type="ARBA" id="ARBA00022516"/>
    </source>
</evidence>
<dbReference type="PANTHER" id="PTHR11011:SF81">
    <property type="entry name" value="FATTY ACYL-COA REDUCTASE"/>
    <property type="match status" value="1"/>
</dbReference>
<sequence length="517" mass="59065">MCGNFWGFLQSPPLIMGDFSVLHDDRPPGGGMVREFYKDATILVTGGTGFIGKVLLEKLLRCFEVKTVFLLIRVKRNKTVHERLEEVFEDVIFDGIKSSPEDGKFLLGKVTPIEVDFQSESVISATDFQLLVSAQVKIVFNVMASVKFNEDIETALDTNVLSSRKLFLLAEQLPQVRSIVHVSTFYSNCHRAHIEERIYEDLPFGGFENILAIFQHLTPVEKDRLKPVILGPMPNSYTFSKRCAEVMIQQRFARLPIAIFRPPIVTSAYREPSPGWVNNFNGPAGMVVPVIRGQVYWCYGENDATVHMVPVDYCVNALLAVAWDNARRTSNVQNLTIQNQSSESRVQCPEPHKCESVPVYNYAFRDNVFRNRDVGSLLALGIDSMLGKIFGRYTICVTSSTFMRQIFIHWLLLQAWIGDIFSKIIGKKSKHYDTIRRVVALEDSTSFFRCHSWTVENDNIRRLWDRLSNRDRQLLPFDVETLDWKDYFRFFVKGVAAALGRHSAARRRKTAAEQVLL</sequence>
<dbReference type="AlphaFoldDB" id="A0A182QQ00"/>
<name>A0A182QQ00_9DIPT</name>
<protein>
    <recommendedName>
        <fullName evidence="4">Fatty acyl-CoA reductase</fullName>
        <ecNumber evidence="4">1.2.1.84</ecNumber>
    </recommendedName>
</protein>
<evidence type="ECO:0000313" key="7">
    <source>
        <dbReference type="EnsemblMetazoa" id="AFAF014563-PA"/>
    </source>
</evidence>
<dbReference type="InterPro" id="IPR033640">
    <property type="entry name" value="FAR_C"/>
</dbReference>
<comment type="catalytic activity">
    <reaction evidence="4">
        <text>a long-chain fatty acyl-CoA + 2 NADPH + 2 H(+) = a long-chain primary fatty alcohol + 2 NADP(+) + CoA</text>
        <dbReference type="Rhea" id="RHEA:52716"/>
        <dbReference type="ChEBI" id="CHEBI:15378"/>
        <dbReference type="ChEBI" id="CHEBI:57287"/>
        <dbReference type="ChEBI" id="CHEBI:57783"/>
        <dbReference type="ChEBI" id="CHEBI:58349"/>
        <dbReference type="ChEBI" id="CHEBI:77396"/>
        <dbReference type="ChEBI" id="CHEBI:83139"/>
        <dbReference type="EC" id="1.2.1.84"/>
    </reaction>
</comment>
<evidence type="ECO:0000256" key="1">
    <source>
        <dbReference type="ARBA" id="ARBA00005928"/>
    </source>
</evidence>
<dbReference type="SUPFAM" id="SSF51735">
    <property type="entry name" value="NAD(P)-binding Rossmann-fold domains"/>
    <property type="match status" value="1"/>
</dbReference>